<dbReference type="Pfam" id="PF22124">
    <property type="entry name" value="Glyco_hydro_95_cat"/>
    <property type="match status" value="1"/>
</dbReference>
<reference evidence="5 6" key="1">
    <citation type="submission" date="2023-12" db="EMBL/GenBank/DDBJ databases">
        <title>Description of an unclassified Opitutus bacterium of Verrucomicrobiota.</title>
        <authorList>
            <person name="Zhang D.-F."/>
        </authorList>
    </citation>
    <scope>NUCLEOTIDE SEQUENCE [LARGE SCALE GENOMIC DNA]</scope>
    <source>
        <strain evidence="5 6">WL0086</strain>
    </source>
</reference>
<evidence type="ECO:0000259" key="3">
    <source>
        <dbReference type="Pfam" id="PF21307"/>
    </source>
</evidence>
<sequence length="775" mass="84077">MKTLFALLGVLSLCTAVLADTADRLKLWYDEPASKWVEALPIGNGRLGGMVFGGVEMERIQLNEDTLWGGGPFQPTREGALEALPEIRRLIAAGDYAAAQAMAQARFMADPMTEMPYQTVGDLLITMPNSEKVRGYRRELDLSTAIAHTEFGFNGASFTRDIYVSPVDQVMVIELTGANPDHPEWGGQLNASLAFQSPQVTTVTVADNGDLVLAGRNTDYASIKGALTFEARLRVVEADGEIVAEGGQIHFRGATHARLLLAAATSYVSYDDVSGDPTARNLAVLDAAAAKSATALREAHVAEHQRLFDRVSLDLGTSPAADLPTDERVLQSRDHADPDLAALYFQYGRYLLISSSRPGTQPANLQGIWNASLTPPWNGNYTLNINAQMNYWPAETTNLAECVEPLTTMVQELAQTGQVMARAHYDADGWVAHHNTDLWRSTGAVDGALWGMWPTGGAWLCTHLWEHYLFSGDEAYLAEVYPALKGSAQFFLDAMVELEHDGQTYLVTSPSMSPENSHHDGVSIVAGPAMDNQILRDLFAAVIESAKVLGTDADFAAKVAAARDRLPPDQIGKGGQLQEWIEDWDLEAPERHHRHVSHLYAVYPSNQITPRGTPELAAAVRRSLELRGDFATGWGIGWRMNLAARLGDGDWAHSILELLLSSDRTYPNLFDAHPPFQIDGNFGGTAGIAEMLLQSHTGEIVLLPALPSAWPNGSVTGLRARGGFEVDLQWAESQVVEVTLRSEQGGTAKLRVGDDVTTVVVPAGGEVAVRPPTVE</sequence>
<evidence type="ECO:0000259" key="4">
    <source>
        <dbReference type="Pfam" id="PF22124"/>
    </source>
</evidence>
<keyword evidence="5" id="KW-0378">Hydrolase</keyword>
<dbReference type="Pfam" id="PF14498">
    <property type="entry name" value="Glyco_hyd_65N_2"/>
    <property type="match status" value="1"/>
</dbReference>
<dbReference type="Gene3D" id="2.70.98.50">
    <property type="entry name" value="putative glycoside hydrolase family protein from bacillus halodurans"/>
    <property type="match status" value="1"/>
</dbReference>
<organism evidence="5 6">
    <name type="scientific">Actomonas aquatica</name>
    <dbReference type="NCBI Taxonomy" id="2866162"/>
    <lineage>
        <taxon>Bacteria</taxon>
        <taxon>Pseudomonadati</taxon>
        <taxon>Verrucomicrobiota</taxon>
        <taxon>Opitutia</taxon>
        <taxon>Opitutales</taxon>
        <taxon>Opitutaceae</taxon>
        <taxon>Actomonas</taxon>
    </lineage>
</organism>
<dbReference type="Gene3D" id="1.50.10.10">
    <property type="match status" value="1"/>
</dbReference>
<dbReference type="EMBL" id="CP139781">
    <property type="protein sequence ID" value="WRQ87312.1"/>
    <property type="molecule type" value="Genomic_DNA"/>
</dbReference>
<dbReference type="InterPro" id="IPR013780">
    <property type="entry name" value="Glyco_hydro_b"/>
</dbReference>
<feature type="domain" description="Glycosyl hydrolase family 95 catalytic" evidence="4">
    <location>
        <begin position="293"/>
        <end position="692"/>
    </location>
</feature>
<dbReference type="Proteomes" id="UP000738431">
    <property type="component" value="Chromosome"/>
</dbReference>
<evidence type="ECO:0000313" key="6">
    <source>
        <dbReference type="Proteomes" id="UP000738431"/>
    </source>
</evidence>
<dbReference type="InterPro" id="IPR008928">
    <property type="entry name" value="6-hairpin_glycosidase_sf"/>
</dbReference>
<dbReference type="InterPro" id="IPR016518">
    <property type="entry name" value="Alpha-L-fucosidase"/>
</dbReference>
<dbReference type="InterPro" id="IPR027414">
    <property type="entry name" value="GH95_N_dom"/>
</dbReference>
<feature type="domain" description="Glycosyl hydrolase family 95 N-terminal" evidence="2">
    <location>
        <begin position="27"/>
        <end position="269"/>
    </location>
</feature>
<protein>
    <submittedName>
        <fullName evidence="5">Glycoside hydrolase family 95 protein</fullName>
    </submittedName>
</protein>
<dbReference type="InterPro" id="IPR054363">
    <property type="entry name" value="GH95_cat"/>
</dbReference>
<dbReference type="GO" id="GO:0016787">
    <property type="term" value="F:hydrolase activity"/>
    <property type="evidence" value="ECO:0007669"/>
    <property type="project" value="UniProtKB-KW"/>
</dbReference>
<dbReference type="InterPro" id="IPR012341">
    <property type="entry name" value="6hp_glycosidase-like_sf"/>
</dbReference>
<dbReference type="PANTHER" id="PTHR31084">
    <property type="entry name" value="ALPHA-L-FUCOSIDASE 2"/>
    <property type="match status" value="1"/>
</dbReference>
<dbReference type="PIRSF" id="PIRSF007663">
    <property type="entry name" value="UCP007663"/>
    <property type="match status" value="1"/>
</dbReference>
<name>A0ABZ1C6F3_9BACT</name>
<dbReference type="InterPro" id="IPR049053">
    <property type="entry name" value="AFCA-like_C"/>
</dbReference>
<dbReference type="Gene3D" id="2.60.40.1180">
    <property type="entry name" value="Golgi alpha-mannosidase II"/>
    <property type="match status" value="1"/>
</dbReference>
<feature type="signal peptide" evidence="1">
    <location>
        <begin position="1"/>
        <end position="19"/>
    </location>
</feature>
<evidence type="ECO:0000256" key="1">
    <source>
        <dbReference type="SAM" id="SignalP"/>
    </source>
</evidence>
<keyword evidence="6" id="KW-1185">Reference proteome</keyword>
<dbReference type="PANTHER" id="PTHR31084:SF0">
    <property type="entry name" value="ALPHA-L-FUCOSIDASE 2"/>
    <property type="match status" value="1"/>
</dbReference>
<evidence type="ECO:0000259" key="2">
    <source>
        <dbReference type="Pfam" id="PF14498"/>
    </source>
</evidence>
<proteinExistence type="predicted"/>
<feature type="chain" id="PRO_5045624056" evidence="1">
    <location>
        <begin position="20"/>
        <end position="775"/>
    </location>
</feature>
<dbReference type="Pfam" id="PF21307">
    <property type="entry name" value="Glyco_hydro_95_C"/>
    <property type="match status" value="1"/>
</dbReference>
<keyword evidence="1" id="KW-0732">Signal</keyword>
<dbReference type="SUPFAM" id="SSF48208">
    <property type="entry name" value="Six-hairpin glycosidases"/>
    <property type="match status" value="1"/>
</dbReference>
<accession>A0ABZ1C6F3</accession>
<feature type="domain" description="Alpha fucosidase A-like C-terminal" evidence="3">
    <location>
        <begin position="694"/>
        <end position="757"/>
    </location>
</feature>
<evidence type="ECO:0000313" key="5">
    <source>
        <dbReference type="EMBL" id="WRQ87312.1"/>
    </source>
</evidence>
<gene>
    <name evidence="5" type="ORF">K1X11_021065</name>
</gene>